<gene>
    <name evidence="2" type="ORF">SAMN04488029_3200</name>
</gene>
<dbReference type="InterPro" id="IPR007712">
    <property type="entry name" value="RelE/ParE_toxin"/>
</dbReference>
<organism evidence="2 3">
    <name type="scientific">Reichenbachiella faecimaris</name>
    <dbReference type="NCBI Taxonomy" id="692418"/>
    <lineage>
        <taxon>Bacteria</taxon>
        <taxon>Pseudomonadati</taxon>
        <taxon>Bacteroidota</taxon>
        <taxon>Cytophagia</taxon>
        <taxon>Cytophagales</taxon>
        <taxon>Reichenbachiellaceae</taxon>
        <taxon>Reichenbachiella</taxon>
    </lineage>
</organism>
<sequence length="100" mass="12027">MKTVWTPLGLKSLDKTTNFIEEQWNEDVVDNFLDQLDERIEQLKRNPRIGPTYGQTEFRQLLIHPLVTLYYELKTDYISLTLVWANKKDPDELREELKRM</sequence>
<dbReference type="RefSeq" id="WP_176214809.1">
    <property type="nucleotide sequence ID" value="NZ_FWYF01000003.1"/>
</dbReference>
<evidence type="ECO:0000313" key="3">
    <source>
        <dbReference type="Proteomes" id="UP000192472"/>
    </source>
</evidence>
<dbReference type="Proteomes" id="UP000192472">
    <property type="component" value="Unassembled WGS sequence"/>
</dbReference>
<name>A0A1W2GKF0_REIFA</name>
<evidence type="ECO:0000256" key="1">
    <source>
        <dbReference type="ARBA" id="ARBA00022649"/>
    </source>
</evidence>
<dbReference type="Pfam" id="PF05016">
    <property type="entry name" value="ParE_toxin"/>
    <property type="match status" value="1"/>
</dbReference>
<proteinExistence type="predicted"/>
<dbReference type="STRING" id="692418.SAMN04488029_3200"/>
<dbReference type="InterPro" id="IPR035093">
    <property type="entry name" value="RelE/ParE_toxin_dom_sf"/>
</dbReference>
<keyword evidence="3" id="KW-1185">Reference proteome</keyword>
<dbReference type="AlphaFoldDB" id="A0A1W2GKF0"/>
<dbReference type="EMBL" id="FWYF01000003">
    <property type="protein sequence ID" value="SMD37034.1"/>
    <property type="molecule type" value="Genomic_DNA"/>
</dbReference>
<accession>A0A1W2GKF0</accession>
<evidence type="ECO:0000313" key="2">
    <source>
        <dbReference type="EMBL" id="SMD37034.1"/>
    </source>
</evidence>
<dbReference type="Gene3D" id="3.30.2310.20">
    <property type="entry name" value="RelE-like"/>
    <property type="match status" value="1"/>
</dbReference>
<protein>
    <submittedName>
        <fullName evidence="2">Plasmid stabilization system protein ParE</fullName>
    </submittedName>
</protein>
<keyword evidence="1" id="KW-1277">Toxin-antitoxin system</keyword>
<reference evidence="2 3" key="1">
    <citation type="submission" date="2017-04" db="EMBL/GenBank/DDBJ databases">
        <authorList>
            <person name="Afonso C.L."/>
            <person name="Miller P.J."/>
            <person name="Scott M.A."/>
            <person name="Spackman E."/>
            <person name="Goraichik I."/>
            <person name="Dimitrov K.M."/>
            <person name="Suarez D.L."/>
            <person name="Swayne D.E."/>
        </authorList>
    </citation>
    <scope>NUCLEOTIDE SEQUENCE [LARGE SCALE GENOMIC DNA]</scope>
    <source>
        <strain evidence="2 3">DSM 26133</strain>
    </source>
</reference>